<organism evidence="2 3">
    <name type="scientific">Alkalilimnicola ehrlichii</name>
    <dbReference type="NCBI Taxonomy" id="351052"/>
    <lineage>
        <taxon>Bacteria</taxon>
        <taxon>Pseudomonadati</taxon>
        <taxon>Pseudomonadota</taxon>
        <taxon>Gammaproteobacteria</taxon>
        <taxon>Chromatiales</taxon>
        <taxon>Ectothiorhodospiraceae</taxon>
        <taxon>Alkalilimnicola</taxon>
    </lineage>
</organism>
<dbReference type="InterPro" id="IPR001920">
    <property type="entry name" value="Asp/Glu_race"/>
</dbReference>
<evidence type="ECO:0008006" key="4">
    <source>
        <dbReference type="Google" id="ProtNLM"/>
    </source>
</evidence>
<keyword evidence="3" id="KW-1185">Reference proteome</keyword>
<dbReference type="AlphaFoldDB" id="A0A3E0WRQ1"/>
<dbReference type="PANTHER" id="PTHR21198:SF3">
    <property type="entry name" value="GLUTAMATE RACEMASE"/>
    <property type="match status" value="1"/>
</dbReference>
<keyword evidence="1" id="KW-0413">Isomerase</keyword>
<dbReference type="PANTHER" id="PTHR21198">
    <property type="entry name" value="GLUTAMATE RACEMASE"/>
    <property type="match status" value="1"/>
</dbReference>
<dbReference type="GO" id="GO:0047661">
    <property type="term" value="F:amino-acid racemase activity"/>
    <property type="evidence" value="ECO:0007669"/>
    <property type="project" value="InterPro"/>
</dbReference>
<dbReference type="OrthoDB" id="9803739at2"/>
<reference evidence="3" key="1">
    <citation type="submission" date="2017-05" db="EMBL/GenBank/DDBJ databases">
        <authorList>
            <person name="Sharma S."/>
            <person name="Sidhu C."/>
            <person name="Pinnaka A.K."/>
        </authorList>
    </citation>
    <scope>NUCLEOTIDE SEQUENCE [LARGE SCALE GENOMIC DNA]</scope>
    <source>
        <strain evidence="3">AK93</strain>
    </source>
</reference>
<dbReference type="EMBL" id="NFZW01000015">
    <property type="protein sequence ID" value="RFA34656.1"/>
    <property type="molecule type" value="Genomic_DNA"/>
</dbReference>
<evidence type="ECO:0000256" key="1">
    <source>
        <dbReference type="ARBA" id="ARBA00023235"/>
    </source>
</evidence>
<accession>A0A3E0WRQ1</accession>
<dbReference type="InterPro" id="IPR015942">
    <property type="entry name" value="Asp/Glu/hydantoin_racemase"/>
</dbReference>
<gene>
    <name evidence="2" type="ORF">CAL65_14945</name>
</gene>
<dbReference type="Gene3D" id="3.40.50.1860">
    <property type="match status" value="2"/>
</dbReference>
<proteinExistence type="predicted"/>
<dbReference type="Pfam" id="PF01177">
    <property type="entry name" value="Asp_Glu_race"/>
    <property type="match status" value="1"/>
</dbReference>
<dbReference type="SUPFAM" id="SSF53681">
    <property type="entry name" value="Aspartate/glutamate racemase"/>
    <property type="match status" value="1"/>
</dbReference>
<sequence length="297" mass="31923">MLGGSMQVGCDRPSRPTVVIGGGVGPLAGVFLHEQILRHTKGVQRDSDHLDIWHVADVSTMPDRTAFLLGSHSDNPSHVMARNLVQVGEILYRAGRYWVLAVPCGTFHAVPILTPLIEACSRSPSFLGLYHLIEETLRCLHESPAKPYQVGVLSTLGAYSAGVWREPLTAAGFAVLEPEMTTRAAVHDAIYNPQLGLKSVTPPSETAYTAIVGAVAELAASGADAVILGCTELQFVRDKLVDAYPELCICDPVSVLAQSLSNLANGATPLSYHSEGFLYRHGQDKATRSLNRSEVTR</sequence>
<evidence type="ECO:0000313" key="3">
    <source>
        <dbReference type="Proteomes" id="UP000256763"/>
    </source>
</evidence>
<protein>
    <recommendedName>
        <fullName evidence="4">Aspartate racemase</fullName>
    </recommendedName>
</protein>
<dbReference type="Proteomes" id="UP000256763">
    <property type="component" value="Unassembled WGS sequence"/>
</dbReference>
<name>A0A3E0WRQ1_9GAMM</name>
<comment type="caution">
    <text evidence="2">The sequence shown here is derived from an EMBL/GenBank/DDBJ whole genome shotgun (WGS) entry which is preliminary data.</text>
</comment>
<evidence type="ECO:0000313" key="2">
    <source>
        <dbReference type="EMBL" id="RFA34656.1"/>
    </source>
</evidence>